<dbReference type="SMART" id="SM00382">
    <property type="entry name" value="AAA"/>
    <property type="match status" value="1"/>
</dbReference>
<dbReference type="PANTHER" id="PTHR32071">
    <property type="entry name" value="TRANSCRIPTIONAL REGULATORY PROTEIN"/>
    <property type="match status" value="1"/>
</dbReference>
<keyword evidence="3" id="KW-0547">Nucleotide-binding</keyword>
<dbReference type="AlphaFoldDB" id="A0A430AIL3"/>
<dbReference type="SUPFAM" id="SSF46785">
    <property type="entry name" value="Winged helix' DNA-binding domain"/>
    <property type="match status" value="1"/>
</dbReference>
<dbReference type="SUPFAM" id="SSF52540">
    <property type="entry name" value="P-loop containing nucleoside triphosphate hydrolases"/>
    <property type="match status" value="1"/>
</dbReference>
<dbReference type="InterPro" id="IPR003593">
    <property type="entry name" value="AAA+_ATPase"/>
</dbReference>
<dbReference type="PANTHER" id="PTHR32071:SF38">
    <property type="entry name" value="PSP OPERON TRANSCRIPTIONAL ACTIVATOR"/>
    <property type="match status" value="1"/>
</dbReference>
<feature type="domain" description="PRD" evidence="9">
    <location>
        <begin position="784"/>
        <end position="894"/>
    </location>
</feature>
<dbReference type="Gene3D" id="1.10.1790.10">
    <property type="entry name" value="PRD domain"/>
    <property type="match status" value="2"/>
</dbReference>
<dbReference type="Pfam" id="PF00874">
    <property type="entry name" value="PRD"/>
    <property type="match status" value="2"/>
</dbReference>
<dbReference type="InterPro" id="IPR036662">
    <property type="entry name" value="PTS_EIIA_man-typ_sf"/>
</dbReference>
<dbReference type="InterPro" id="IPR036390">
    <property type="entry name" value="WH_DNA-bd_sf"/>
</dbReference>
<dbReference type="GO" id="GO:0003677">
    <property type="term" value="F:DNA binding"/>
    <property type="evidence" value="ECO:0007669"/>
    <property type="project" value="UniProtKB-KW"/>
</dbReference>
<dbReference type="PROSITE" id="PS51372">
    <property type="entry name" value="PRD_2"/>
    <property type="match status" value="2"/>
</dbReference>
<feature type="domain" description="Sigma-54 factor interaction" evidence="7">
    <location>
        <begin position="78"/>
        <end position="311"/>
    </location>
</feature>
<dbReference type="GO" id="GO:0005524">
    <property type="term" value="F:ATP binding"/>
    <property type="evidence" value="ECO:0007669"/>
    <property type="project" value="UniProtKB-KW"/>
</dbReference>
<proteinExistence type="predicted"/>
<evidence type="ECO:0000256" key="5">
    <source>
        <dbReference type="ARBA" id="ARBA00023125"/>
    </source>
</evidence>
<feature type="domain" description="PRD" evidence="9">
    <location>
        <begin position="431"/>
        <end position="536"/>
    </location>
</feature>
<dbReference type="Gene3D" id="1.10.10.10">
    <property type="entry name" value="Winged helix-like DNA-binding domain superfamily/Winged helix DNA-binding domain"/>
    <property type="match status" value="1"/>
</dbReference>
<dbReference type="EMBL" id="NGJZ01000001">
    <property type="protein sequence ID" value="RSU07930.1"/>
    <property type="molecule type" value="Genomic_DNA"/>
</dbReference>
<dbReference type="GO" id="GO:0009401">
    <property type="term" value="P:phosphoenolpyruvate-dependent sugar phosphotransferase system"/>
    <property type="evidence" value="ECO:0007669"/>
    <property type="project" value="InterPro"/>
</dbReference>
<protein>
    <recommendedName>
        <fullName evidence="1">DNA translocase FtsK</fullName>
    </recommendedName>
</protein>
<keyword evidence="2" id="KW-0808">Transferase</keyword>
<evidence type="ECO:0000256" key="3">
    <source>
        <dbReference type="ARBA" id="ARBA00022741"/>
    </source>
</evidence>
<keyword evidence="4" id="KW-0067">ATP-binding</keyword>
<organism evidence="10 11">
    <name type="scientific">Vagococcus entomophilus</name>
    <dbReference type="NCBI Taxonomy" id="1160095"/>
    <lineage>
        <taxon>Bacteria</taxon>
        <taxon>Bacillati</taxon>
        <taxon>Bacillota</taxon>
        <taxon>Bacilli</taxon>
        <taxon>Lactobacillales</taxon>
        <taxon>Enterococcaceae</taxon>
        <taxon>Vagococcus</taxon>
    </lineage>
</organism>
<evidence type="ECO:0000313" key="10">
    <source>
        <dbReference type="EMBL" id="RSU07930.1"/>
    </source>
</evidence>
<dbReference type="OrthoDB" id="9771372at2"/>
<dbReference type="InterPro" id="IPR001845">
    <property type="entry name" value="HTH_ArsR_DNA-bd_dom"/>
</dbReference>
<dbReference type="InterPro" id="IPR011991">
    <property type="entry name" value="ArsR-like_HTH"/>
</dbReference>
<dbReference type="InterPro" id="IPR011608">
    <property type="entry name" value="PRD"/>
</dbReference>
<gene>
    <name evidence="10" type="ORF">CBF30_01435</name>
</gene>
<dbReference type="Gene3D" id="3.40.50.510">
    <property type="entry name" value="Phosphotransferase system, mannose-type IIA component"/>
    <property type="match status" value="1"/>
</dbReference>
<evidence type="ECO:0000256" key="6">
    <source>
        <dbReference type="SAM" id="Coils"/>
    </source>
</evidence>
<evidence type="ECO:0000256" key="1">
    <source>
        <dbReference type="ARBA" id="ARBA00020887"/>
    </source>
</evidence>
<evidence type="ECO:0000313" key="11">
    <source>
        <dbReference type="Proteomes" id="UP000288669"/>
    </source>
</evidence>
<dbReference type="InterPro" id="IPR027417">
    <property type="entry name" value="P-loop_NTPase"/>
</dbReference>
<dbReference type="Proteomes" id="UP000288669">
    <property type="component" value="Unassembled WGS sequence"/>
</dbReference>
<reference evidence="10 11" key="1">
    <citation type="submission" date="2017-05" db="EMBL/GenBank/DDBJ databases">
        <title>Vagococcus spp. assemblies.</title>
        <authorList>
            <person name="Gulvik C.A."/>
        </authorList>
    </citation>
    <scope>NUCLEOTIDE SEQUENCE [LARGE SCALE GENOMIC DNA]</scope>
    <source>
        <strain evidence="10 11">DSM 24756</strain>
    </source>
</reference>
<keyword evidence="5" id="KW-0238">DNA-binding</keyword>
<dbReference type="InterPro" id="IPR004701">
    <property type="entry name" value="PTS_EIIA_man-typ"/>
</dbReference>
<dbReference type="RefSeq" id="WP_126822033.1">
    <property type="nucleotide sequence ID" value="NZ_JBHLWU010000001.1"/>
</dbReference>
<dbReference type="Pfam" id="PF00158">
    <property type="entry name" value="Sigma54_activat"/>
    <property type="match status" value="1"/>
</dbReference>
<name>A0A430AIL3_9ENTE</name>
<comment type="caution">
    <text evidence="10">The sequence shown here is derived from an EMBL/GenBank/DDBJ whole genome shotgun (WGS) entry which is preliminary data.</text>
</comment>
<dbReference type="CDD" id="cd00090">
    <property type="entry name" value="HTH_ARSR"/>
    <property type="match status" value="1"/>
</dbReference>
<dbReference type="GO" id="GO:0003700">
    <property type="term" value="F:DNA-binding transcription factor activity"/>
    <property type="evidence" value="ECO:0007669"/>
    <property type="project" value="InterPro"/>
</dbReference>
<evidence type="ECO:0000256" key="2">
    <source>
        <dbReference type="ARBA" id="ARBA00022679"/>
    </source>
</evidence>
<dbReference type="SUPFAM" id="SSF53062">
    <property type="entry name" value="PTS system fructose IIA component-like"/>
    <property type="match status" value="1"/>
</dbReference>
<dbReference type="InterPro" id="IPR002078">
    <property type="entry name" value="Sigma_54_int"/>
</dbReference>
<accession>A0A430AIL3</accession>
<feature type="domain" description="PTS EIIA type-4" evidence="8">
    <location>
        <begin position="540"/>
        <end position="679"/>
    </location>
</feature>
<dbReference type="PROSITE" id="PS51096">
    <property type="entry name" value="PTS_EIIA_TYPE_4"/>
    <property type="match status" value="1"/>
</dbReference>
<dbReference type="Pfam" id="PF01022">
    <property type="entry name" value="HTH_5"/>
    <property type="match status" value="1"/>
</dbReference>
<evidence type="ECO:0000259" key="8">
    <source>
        <dbReference type="PROSITE" id="PS51096"/>
    </source>
</evidence>
<evidence type="ECO:0000256" key="4">
    <source>
        <dbReference type="ARBA" id="ARBA00022840"/>
    </source>
</evidence>
<evidence type="ECO:0000259" key="9">
    <source>
        <dbReference type="PROSITE" id="PS51372"/>
    </source>
</evidence>
<feature type="coiled-coil region" evidence="6">
    <location>
        <begin position="259"/>
        <end position="286"/>
    </location>
</feature>
<dbReference type="GO" id="GO:0016020">
    <property type="term" value="C:membrane"/>
    <property type="evidence" value="ECO:0007669"/>
    <property type="project" value="InterPro"/>
</dbReference>
<dbReference type="Pfam" id="PF03610">
    <property type="entry name" value="EIIA-man"/>
    <property type="match status" value="1"/>
</dbReference>
<keyword evidence="6" id="KW-0175">Coiled coil</keyword>
<dbReference type="Gene3D" id="3.40.50.300">
    <property type="entry name" value="P-loop containing nucleotide triphosphate hydrolases"/>
    <property type="match status" value="1"/>
</dbReference>
<keyword evidence="11" id="KW-1185">Reference proteome</keyword>
<evidence type="ECO:0000259" key="7">
    <source>
        <dbReference type="PROSITE" id="PS50045"/>
    </source>
</evidence>
<sequence>MTNRKKQILGLLEKENRKMDAGEIASILSIDRSNISRYLNELHKEHVVKKIEGRPVLFALVEKDEENNQGLAPSFENLVGSGASLKVSIQQAKAAILYPPAGLHTIIYGETGTGKSLFAECMFNFSIESEILVQDAPFITFNCADYAQNPQLLFAQIFGVKKGAYTGAMEDRPGLIAKADQGILFLDEIHRLPPEGQEMLFTFIDKGIYRPLGESSETYHASVRIIGATTESSDAFLNTFNRRIPMAIHLPALKSRTIDERYEIVAQFMKQEANRLEKKVSLEREVMLAFMLYEAEGNIGQVKRDLKLVCAKAFLNYRTQQLDRLIIRQKELPLTVQKGLLKIKEFSGEIDQFIEKNRKYISFEPGSLEVVWSQDSSQNMDVYNKIDEKVESLSQRELETFDLETLIAQNVEGYFQTYITELTSNDIYQEMTNQKIWELANQLYDLAAEQLGRSFSKSMRFALALHLQSTIERIKTGRNIVHPDLNNIRKHYSKEFQIAIDLSGIVEDKLDIEIPFDEIGFITMFLAADIGEKRQKPQSRVAVIVMMHGKSTASSMLEAAQDLLNIPYGQAINMPLTMEVREAYEQLKEYVGNNLADMKEGLMLLTDMGSLNTFGNMIFEELGVRTKVITMASTMNVLEAVRMASIGRSLEDIYQSIQFSFQGMLKEQFKTAKDLKKAIVVTCFTGEGVAKKMYDRIQPLTEKQSLELITLQYLEKNNFKKRIDDLMTKYEIQAIVGTVEVTYQNIPFFSALDIFNDEKFELFTKLVIQDIPTEQIVLALEGMIKNVDSVQKLVLLLKKVTHQIEIDCHFSLEKGVNTGIVLHLAFLVDALLSKSQIRTFPRLDQFKKEHRMEMDIVHTHLLLLEKQYRTKIPESEIAYVSQMFIQNNQVKKVDKTQ</sequence>
<dbReference type="InterPro" id="IPR036388">
    <property type="entry name" value="WH-like_DNA-bd_sf"/>
</dbReference>
<dbReference type="PROSITE" id="PS50045">
    <property type="entry name" value="SIGMA54_INTERACT_4"/>
    <property type="match status" value="1"/>
</dbReference>
<dbReference type="GO" id="GO:0016740">
    <property type="term" value="F:transferase activity"/>
    <property type="evidence" value="ECO:0007669"/>
    <property type="project" value="UniProtKB-KW"/>
</dbReference>
<dbReference type="InterPro" id="IPR036634">
    <property type="entry name" value="PRD_sf"/>
</dbReference>
<dbReference type="SUPFAM" id="SSF63520">
    <property type="entry name" value="PTS-regulatory domain, PRD"/>
    <property type="match status" value="2"/>
</dbReference>
<dbReference type="CDD" id="cd00009">
    <property type="entry name" value="AAA"/>
    <property type="match status" value="1"/>
</dbReference>